<dbReference type="EMBL" id="CM039436">
    <property type="protein sequence ID" value="KAI4313163.1"/>
    <property type="molecule type" value="Genomic_DNA"/>
</dbReference>
<evidence type="ECO:0000313" key="1">
    <source>
        <dbReference type="EMBL" id="KAI4313163.1"/>
    </source>
</evidence>
<keyword evidence="2" id="KW-1185">Reference proteome</keyword>
<comment type="caution">
    <text evidence="1">The sequence shown here is derived from an EMBL/GenBank/DDBJ whole genome shotgun (WGS) entry which is preliminary data.</text>
</comment>
<sequence>MDSKNSPDQGMQGCNILHYITNETRFFSYRNSGYQYIHGATNQTGFVKGNGNGIINIKNQRHSEEDVAAELDAFLKLILRESDMGDETRSQPNSSSTTLGGENNFINTVETIEGRANEIGNNDGDNNGNVNWECADK</sequence>
<organism evidence="1 2">
    <name type="scientific">Bauhinia variegata</name>
    <name type="common">Purple orchid tree</name>
    <name type="synonym">Phanera variegata</name>
    <dbReference type="NCBI Taxonomy" id="167791"/>
    <lineage>
        <taxon>Eukaryota</taxon>
        <taxon>Viridiplantae</taxon>
        <taxon>Streptophyta</taxon>
        <taxon>Embryophyta</taxon>
        <taxon>Tracheophyta</taxon>
        <taxon>Spermatophyta</taxon>
        <taxon>Magnoliopsida</taxon>
        <taxon>eudicotyledons</taxon>
        <taxon>Gunneridae</taxon>
        <taxon>Pentapetalae</taxon>
        <taxon>rosids</taxon>
        <taxon>fabids</taxon>
        <taxon>Fabales</taxon>
        <taxon>Fabaceae</taxon>
        <taxon>Cercidoideae</taxon>
        <taxon>Cercideae</taxon>
        <taxon>Bauhiniinae</taxon>
        <taxon>Bauhinia</taxon>
    </lineage>
</organism>
<accession>A0ACB9LQ38</accession>
<reference evidence="1 2" key="1">
    <citation type="journal article" date="2022" name="DNA Res.">
        <title>Chromosomal-level genome assembly of the orchid tree Bauhinia variegata (Leguminosae; Cercidoideae) supports the allotetraploid origin hypothesis of Bauhinia.</title>
        <authorList>
            <person name="Zhong Y."/>
            <person name="Chen Y."/>
            <person name="Zheng D."/>
            <person name="Pang J."/>
            <person name="Liu Y."/>
            <person name="Luo S."/>
            <person name="Meng S."/>
            <person name="Qian L."/>
            <person name="Wei D."/>
            <person name="Dai S."/>
            <person name="Zhou R."/>
        </authorList>
    </citation>
    <scope>NUCLEOTIDE SEQUENCE [LARGE SCALE GENOMIC DNA]</scope>
    <source>
        <strain evidence="1">BV-YZ2020</strain>
    </source>
</reference>
<gene>
    <name evidence="1" type="ORF">L6164_026165</name>
</gene>
<evidence type="ECO:0000313" key="2">
    <source>
        <dbReference type="Proteomes" id="UP000828941"/>
    </source>
</evidence>
<proteinExistence type="predicted"/>
<protein>
    <submittedName>
        <fullName evidence="1">Uncharacterized protein</fullName>
    </submittedName>
</protein>
<dbReference type="Proteomes" id="UP000828941">
    <property type="component" value="Chromosome 11"/>
</dbReference>
<name>A0ACB9LQ38_BAUVA</name>